<dbReference type="PROSITE" id="PS00903">
    <property type="entry name" value="CYT_DCMP_DEAMINASES_1"/>
    <property type="match status" value="1"/>
</dbReference>
<dbReference type="PANTHER" id="PTHR38011:SF7">
    <property type="entry name" value="2,5-DIAMINO-6-RIBOSYLAMINO-4(3H)-PYRIMIDINONE 5'-PHOSPHATE REDUCTASE"/>
    <property type="match status" value="1"/>
</dbReference>
<comment type="cofactor">
    <cofactor evidence="12">
        <name>Zn(2+)</name>
        <dbReference type="ChEBI" id="CHEBI:29105"/>
    </cofactor>
    <text evidence="12">Binds 1 zinc ion.</text>
</comment>
<evidence type="ECO:0000256" key="6">
    <source>
        <dbReference type="ARBA" id="ARBA00022619"/>
    </source>
</evidence>
<evidence type="ECO:0000256" key="7">
    <source>
        <dbReference type="ARBA" id="ARBA00022723"/>
    </source>
</evidence>
<keyword evidence="7 12" id="KW-0479">Metal-binding</keyword>
<dbReference type="GO" id="GO:0008835">
    <property type="term" value="F:diaminohydroxyphosphoribosylaminopyrimidine deaminase activity"/>
    <property type="evidence" value="ECO:0007669"/>
    <property type="project" value="UniProtKB-EC"/>
</dbReference>
<dbReference type="InterPro" id="IPR024072">
    <property type="entry name" value="DHFR-like_dom_sf"/>
</dbReference>
<dbReference type="Proteomes" id="UP001606099">
    <property type="component" value="Unassembled WGS sequence"/>
</dbReference>
<dbReference type="Pfam" id="PF01872">
    <property type="entry name" value="RibD_C"/>
    <property type="match status" value="1"/>
</dbReference>
<evidence type="ECO:0000256" key="3">
    <source>
        <dbReference type="ARBA" id="ARBA00004910"/>
    </source>
</evidence>
<dbReference type="Gene3D" id="3.40.430.10">
    <property type="entry name" value="Dihydrofolate Reductase, subunit A"/>
    <property type="match status" value="1"/>
</dbReference>
<name>A0ABW7FXY5_9BURK</name>
<sequence length="376" mass="39583">MPTSESFDPLPASADWAHLHSALSLAEQAIGLSDPNPRVGCVITSAGGQVLGQGHTQQVGQAHAEVMALRDAAQQGNTVVGATAYVTLEPCAFFGRTPPCCDALIAAGLSRVVVALADPHPKVAGAGLARMRAAGIEVRVLDPQHPLAVAAAALNVGFLTRMARGTPWVRMKVACSIDAQTALRNGQSQWITGPEARRDGHAWRRRAQAVLTGIGTVLADNPRLSVRELPTHCQPLRVVLDSHARTPLQAQILAEPGATLVCGLGEPAAAATLRSAGAQWLALPAQGERVDLQALLQALGQREVNELHVEAGAVLNGALLQQGLVDELLLYVAPTLLGPGRPQAVLPELTALTQATRWRWLAPQLLGSDLRLRALR</sequence>
<dbReference type="InterPro" id="IPR002734">
    <property type="entry name" value="RibDG_C"/>
</dbReference>
<keyword evidence="10 12" id="KW-0560">Oxidoreductase</keyword>
<keyword evidence="6 12" id="KW-0686">Riboflavin biosynthesis</keyword>
<comment type="similarity">
    <text evidence="4 12">In the N-terminal section; belongs to the cytidine and deoxycytidylate deaminase family.</text>
</comment>
<dbReference type="CDD" id="cd01284">
    <property type="entry name" value="Riboflavin_deaminase-reductase"/>
    <property type="match status" value="1"/>
</dbReference>
<comment type="pathway">
    <text evidence="2 12">Cofactor biosynthesis; riboflavin biosynthesis; 5-amino-6-(D-ribitylamino)uracil from GTP: step 2/4.</text>
</comment>
<proteinExistence type="inferred from homology"/>
<dbReference type="GO" id="GO:0008703">
    <property type="term" value="F:5-amino-6-(5-phosphoribosylamino)uracil reductase activity"/>
    <property type="evidence" value="ECO:0007669"/>
    <property type="project" value="UniProtKB-EC"/>
</dbReference>
<evidence type="ECO:0000313" key="14">
    <source>
        <dbReference type="EMBL" id="MFG6449174.1"/>
    </source>
</evidence>
<dbReference type="Gene3D" id="3.40.140.10">
    <property type="entry name" value="Cytidine Deaminase, domain 2"/>
    <property type="match status" value="1"/>
</dbReference>
<gene>
    <name evidence="14" type="primary">ribD</name>
    <name evidence="14" type="ORF">ACG0Z6_13125</name>
</gene>
<dbReference type="InterPro" id="IPR011549">
    <property type="entry name" value="RibD_C"/>
</dbReference>
<dbReference type="EMBL" id="JBIGHZ010000005">
    <property type="protein sequence ID" value="MFG6449174.1"/>
    <property type="molecule type" value="Genomic_DNA"/>
</dbReference>
<keyword evidence="9 12" id="KW-0521">NADP</keyword>
<dbReference type="NCBIfam" id="TIGR00326">
    <property type="entry name" value="eubact_ribD"/>
    <property type="match status" value="1"/>
</dbReference>
<dbReference type="InterPro" id="IPR016193">
    <property type="entry name" value="Cytidine_deaminase-like"/>
</dbReference>
<comment type="caution">
    <text evidence="14">The sequence shown here is derived from an EMBL/GenBank/DDBJ whole genome shotgun (WGS) entry which is preliminary data.</text>
</comment>
<dbReference type="PIRSF" id="PIRSF006769">
    <property type="entry name" value="RibD"/>
    <property type="match status" value="1"/>
</dbReference>
<dbReference type="InterPro" id="IPR004794">
    <property type="entry name" value="Eubact_RibD"/>
</dbReference>
<evidence type="ECO:0000256" key="1">
    <source>
        <dbReference type="ARBA" id="ARBA00002151"/>
    </source>
</evidence>
<dbReference type="SUPFAM" id="SSF53927">
    <property type="entry name" value="Cytidine deaminase-like"/>
    <property type="match status" value="1"/>
</dbReference>
<keyword evidence="11" id="KW-0511">Multifunctional enzyme</keyword>
<comment type="catalytic activity">
    <reaction evidence="12">
        <text>5-amino-6-(5-phospho-D-ribitylamino)uracil + NADP(+) = 5-amino-6-(5-phospho-D-ribosylamino)uracil + NADPH + H(+)</text>
        <dbReference type="Rhea" id="RHEA:17845"/>
        <dbReference type="ChEBI" id="CHEBI:15378"/>
        <dbReference type="ChEBI" id="CHEBI:57783"/>
        <dbReference type="ChEBI" id="CHEBI:58349"/>
        <dbReference type="ChEBI" id="CHEBI:58421"/>
        <dbReference type="ChEBI" id="CHEBI:58453"/>
        <dbReference type="EC" id="1.1.1.193"/>
    </reaction>
</comment>
<reference evidence="14 15" key="1">
    <citation type="submission" date="2024-08" db="EMBL/GenBank/DDBJ databases">
        <authorList>
            <person name="Lu H."/>
        </authorList>
    </citation>
    <scope>NUCLEOTIDE SEQUENCE [LARGE SCALE GENOMIC DNA]</scope>
    <source>
        <strain evidence="14 15">BYS180W</strain>
    </source>
</reference>
<dbReference type="PROSITE" id="PS51747">
    <property type="entry name" value="CYT_DCMP_DEAMINASES_2"/>
    <property type="match status" value="1"/>
</dbReference>
<feature type="domain" description="CMP/dCMP-type deaminase" evidence="13">
    <location>
        <begin position="13"/>
        <end position="139"/>
    </location>
</feature>
<keyword evidence="12 14" id="KW-0378">Hydrolase</keyword>
<keyword evidence="8 12" id="KW-0862">Zinc</keyword>
<evidence type="ECO:0000256" key="9">
    <source>
        <dbReference type="ARBA" id="ARBA00022857"/>
    </source>
</evidence>
<dbReference type="InterPro" id="IPR050765">
    <property type="entry name" value="Riboflavin_Biosynth_HTPR"/>
</dbReference>
<evidence type="ECO:0000256" key="5">
    <source>
        <dbReference type="ARBA" id="ARBA00007417"/>
    </source>
</evidence>
<comment type="function">
    <text evidence="1 12">Converts 2,5-diamino-6-(ribosylamino)-4(3h)-pyrimidinone 5'-phosphate into 5-amino-6-(ribosylamino)-2,4(1h,3h)-pyrimidinedione 5'-phosphate.</text>
</comment>
<accession>A0ABW7FXY5</accession>
<dbReference type="InterPro" id="IPR016192">
    <property type="entry name" value="APOBEC/CMP_deaminase_Zn-bd"/>
</dbReference>
<dbReference type="NCBIfam" id="TIGR00227">
    <property type="entry name" value="ribD_Cterm"/>
    <property type="match status" value="1"/>
</dbReference>
<evidence type="ECO:0000256" key="11">
    <source>
        <dbReference type="ARBA" id="ARBA00023268"/>
    </source>
</evidence>
<comment type="pathway">
    <text evidence="3 12">Cofactor biosynthesis; riboflavin biosynthesis; 5-amino-6-(D-ribitylamino)uracil from GTP: step 3/4.</text>
</comment>
<organism evidence="14 15">
    <name type="scientific">Roseateles rivi</name>
    <dbReference type="NCBI Taxonomy" id="3299028"/>
    <lineage>
        <taxon>Bacteria</taxon>
        <taxon>Pseudomonadati</taxon>
        <taxon>Pseudomonadota</taxon>
        <taxon>Betaproteobacteria</taxon>
        <taxon>Burkholderiales</taxon>
        <taxon>Sphaerotilaceae</taxon>
        <taxon>Roseateles</taxon>
    </lineage>
</organism>
<keyword evidence="15" id="KW-1185">Reference proteome</keyword>
<evidence type="ECO:0000256" key="10">
    <source>
        <dbReference type="ARBA" id="ARBA00023002"/>
    </source>
</evidence>
<dbReference type="InterPro" id="IPR002125">
    <property type="entry name" value="CMP_dCMP_dom"/>
</dbReference>
<evidence type="ECO:0000313" key="15">
    <source>
        <dbReference type="Proteomes" id="UP001606099"/>
    </source>
</evidence>
<dbReference type="Pfam" id="PF00383">
    <property type="entry name" value="dCMP_cyt_deam_1"/>
    <property type="match status" value="1"/>
</dbReference>
<dbReference type="EC" id="3.5.4.26" evidence="12"/>
<evidence type="ECO:0000256" key="8">
    <source>
        <dbReference type="ARBA" id="ARBA00022833"/>
    </source>
</evidence>
<evidence type="ECO:0000256" key="2">
    <source>
        <dbReference type="ARBA" id="ARBA00004882"/>
    </source>
</evidence>
<dbReference type="EC" id="1.1.1.193" evidence="12"/>
<evidence type="ECO:0000256" key="4">
    <source>
        <dbReference type="ARBA" id="ARBA00005259"/>
    </source>
</evidence>
<dbReference type="PANTHER" id="PTHR38011">
    <property type="entry name" value="DIHYDROFOLATE REDUCTASE FAMILY PROTEIN (AFU_ORTHOLOGUE AFUA_8G06820)"/>
    <property type="match status" value="1"/>
</dbReference>
<evidence type="ECO:0000259" key="13">
    <source>
        <dbReference type="PROSITE" id="PS51747"/>
    </source>
</evidence>
<dbReference type="SUPFAM" id="SSF53597">
    <property type="entry name" value="Dihydrofolate reductase-like"/>
    <property type="match status" value="1"/>
</dbReference>
<comment type="catalytic activity">
    <reaction evidence="12">
        <text>2,5-diamino-6-hydroxy-4-(5-phosphoribosylamino)-pyrimidine + H2O + H(+) = 5-amino-6-(5-phospho-D-ribosylamino)uracil + NH4(+)</text>
        <dbReference type="Rhea" id="RHEA:21868"/>
        <dbReference type="ChEBI" id="CHEBI:15377"/>
        <dbReference type="ChEBI" id="CHEBI:15378"/>
        <dbReference type="ChEBI" id="CHEBI:28938"/>
        <dbReference type="ChEBI" id="CHEBI:58453"/>
        <dbReference type="ChEBI" id="CHEBI:58614"/>
        <dbReference type="EC" id="3.5.4.26"/>
    </reaction>
</comment>
<evidence type="ECO:0000256" key="12">
    <source>
        <dbReference type="PIRNR" id="PIRNR006769"/>
    </source>
</evidence>
<protein>
    <recommendedName>
        <fullName evidence="12">Riboflavin biosynthesis protein RibD</fullName>
    </recommendedName>
    <domain>
        <recommendedName>
            <fullName evidence="12">Diaminohydroxyphosphoribosylaminopyrimidine deaminase</fullName>
            <shortName evidence="12">DRAP deaminase</shortName>
            <ecNumber evidence="12">3.5.4.26</ecNumber>
        </recommendedName>
        <alternativeName>
            <fullName evidence="12">Riboflavin-specific deaminase</fullName>
        </alternativeName>
    </domain>
    <domain>
        <recommendedName>
            <fullName evidence="12">5-amino-6-(5-phosphoribosylamino)uracil reductase</fullName>
            <ecNumber evidence="12">1.1.1.193</ecNumber>
        </recommendedName>
        <alternativeName>
            <fullName evidence="12">HTP reductase</fullName>
        </alternativeName>
    </domain>
</protein>
<comment type="similarity">
    <text evidence="5 12">In the C-terminal section; belongs to the HTP reductase family.</text>
</comment>
<dbReference type="RefSeq" id="WP_394462120.1">
    <property type="nucleotide sequence ID" value="NZ_JBIGHZ010000005.1"/>
</dbReference>